<dbReference type="AlphaFoldDB" id="A0A327LZ14"/>
<comment type="caution">
    <text evidence="1">The sequence shown here is derived from an EMBL/GenBank/DDBJ whole genome shotgun (WGS) entry which is preliminary data.</text>
</comment>
<evidence type="ECO:0000313" key="1">
    <source>
        <dbReference type="EMBL" id="RAI55909.1"/>
    </source>
</evidence>
<dbReference type="EMBL" id="QLIX01000030">
    <property type="protein sequence ID" value="RAI55909.1"/>
    <property type="molecule type" value="Genomic_DNA"/>
</dbReference>
<evidence type="ECO:0000313" key="2">
    <source>
        <dbReference type="Proteomes" id="UP000249065"/>
    </source>
</evidence>
<accession>A0A327LZ14</accession>
<dbReference type="PROSITE" id="PS51318">
    <property type="entry name" value="TAT"/>
    <property type="match status" value="1"/>
</dbReference>
<dbReference type="Proteomes" id="UP000249065">
    <property type="component" value="Unassembled WGS sequence"/>
</dbReference>
<sequence length="133" mass="14292">MARTATSRRDALRFGIAAAAAGTAPIAAASAEPDADAELVGLCDEIIERLKGYEACESDEDEVLDAIWKPIRALEDRIEAIEATSTRGLLAKARIARWWAEDRPAGATWDDSCAAQWTGQVVKELLAIHGDKA</sequence>
<reference evidence="2" key="1">
    <citation type="submission" date="2018-06" db="EMBL/GenBank/DDBJ databases">
        <authorList>
            <person name="Khan S.A."/>
        </authorList>
    </citation>
    <scope>NUCLEOTIDE SEQUENCE [LARGE SCALE GENOMIC DNA]</scope>
    <source>
        <strain evidence="2">DB-1506</strain>
    </source>
</reference>
<name>A0A327LZ14_9PROT</name>
<proteinExistence type="predicted"/>
<dbReference type="RefSeq" id="WP_111472321.1">
    <property type="nucleotide sequence ID" value="NZ_QLIX01000030.1"/>
</dbReference>
<dbReference type="InterPro" id="IPR006311">
    <property type="entry name" value="TAT_signal"/>
</dbReference>
<keyword evidence="2" id="KW-1185">Reference proteome</keyword>
<protein>
    <submittedName>
        <fullName evidence="1">Uncharacterized protein</fullName>
    </submittedName>
</protein>
<gene>
    <name evidence="1" type="ORF">DOO78_23455</name>
</gene>
<organism evidence="1 2">
    <name type="scientific">Roseicella frigidaeris</name>
    <dbReference type="NCBI Taxonomy" id="2230885"/>
    <lineage>
        <taxon>Bacteria</taxon>
        <taxon>Pseudomonadati</taxon>
        <taxon>Pseudomonadota</taxon>
        <taxon>Alphaproteobacteria</taxon>
        <taxon>Acetobacterales</taxon>
        <taxon>Roseomonadaceae</taxon>
        <taxon>Roseicella</taxon>
    </lineage>
</organism>